<comment type="similarity">
    <text evidence="1">Belongs to the CBP3 family.</text>
</comment>
<dbReference type="EnsemblMetazoa" id="XM_022817601">
    <property type="protein sequence ID" value="XP_022673336"/>
    <property type="gene ID" value="LOC111255515"/>
</dbReference>
<reference evidence="3" key="1">
    <citation type="submission" date="2021-01" db="UniProtKB">
        <authorList>
            <consortium name="EnsemblMetazoa"/>
        </authorList>
    </citation>
    <scope>IDENTIFICATION</scope>
</reference>
<dbReference type="GeneID" id="111255515"/>
<dbReference type="RefSeq" id="XP_022673331.1">
    <property type="nucleotide sequence ID" value="XM_022817596.1"/>
</dbReference>
<dbReference type="Pfam" id="PF03981">
    <property type="entry name" value="Ubiq_cyt_C_chap"/>
    <property type="match status" value="1"/>
</dbReference>
<dbReference type="GO" id="GO:0005739">
    <property type="term" value="C:mitochondrion"/>
    <property type="evidence" value="ECO:0007669"/>
    <property type="project" value="TreeGrafter"/>
</dbReference>
<dbReference type="RefSeq" id="XP_022673323.1">
    <property type="nucleotide sequence ID" value="XM_022817588.1"/>
</dbReference>
<dbReference type="RefSeq" id="XP_022673314.1">
    <property type="nucleotide sequence ID" value="XM_022817579.1"/>
</dbReference>
<evidence type="ECO:0000256" key="1">
    <source>
        <dbReference type="ARBA" id="ARBA00006407"/>
    </source>
</evidence>
<dbReference type="RefSeq" id="XP_022673304.1">
    <property type="nucleotide sequence ID" value="XM_022817569.1"/>
</dbReference>
<feature type="domain" description="Ubiquinol-cytochrome c chaperone" evidence="2">
    <location>
        <begin position="65"/>
        <end position="205"/>
    </location>
</feature>
<dbReference type="RefSeq" id="XP_022673345.1">
    <property type="nucleotide sequence ID" value="XM_022817610.1"/>
</dbReference>
<evidence type="ECO:0000313" key="4">
    <source>
        <dbReference type="Proteomes" id="UP000594260"/>
    </source>
</evidence>
<dbReference type="EnsemblMetazoa" id="XM_022817596">
    <property type="protein sequence ID" value="XP_022673331"/>
    <property type="gene ID" value="LOC111255515"/>
</dbReference>
<dbReference type="EnsemblMetazoa" id="XM_022817610">
    <property type="protein sequence ID" value="XP_022673345"/>
    <property type="gene ID" value="LOC111255515"/>
</dbReference>
<organism evidence="3 4">
    <name type="scientific">Varroa destructor</name>
    <name type="common">Honeybee mite</name>
    <dbReference type="NCBI Taxonomy" id="109461"/>
    <lineage>
        <taxon>Eukaryota</taxon>
        <taxon>Metazoa</taxon>
        <taxon>Ecdysozoa</taxon>
        <taxon>Arthropoda</taxon>
        <taxon>Chelicerata</taxon>
        <taxon>Arachnida</taxon>
        <taxon>Acari</taxon>
        <taxon>Parasitiformes</taxon>
        <taxon>Mesostigmata</taxon>
        <taxon>Gamasina</taxon>
        <taxon>Dermanyssoidea</taxon>
        <taxon>Varroidae</taxon>
        <taxon>Varroa</taxon>
    </lineage>
</organism>
<accession>A0A7M7KX82</accession>
<proteinExistence type="inferred from homology"/>
<protein>
    <recommendedName>
        <fullName evidence="2">Ubiquinol-cytochrome c chaperone domain-containing protein</fullName>
    </recommendedName>
</protein>
<dbReference type="EnsemblMetazoa" id="XM_022817618">
    <property type="protein sequence ID" value="XP_022673353"/>
    <property type="gene ID" value="LOC111255515"/>
</dbReference>
<dbReference type="RefSeq" id="XP_022673360.1">
    <property type="nucleotide sequence ID" value="XM_022817625.1"/>
</dbReference>
<keyword evidence="4" id="KW-1185">Reference proteome</keyword>
<dbReference type="EnsemblMetazoa" id="XM_022817625">
    <property type="protein sequence ID" value="XP_022673360"/>
    <property type="gene ID" value="LOC111255515"/>
</dbReference>
<name>A0A7M7KX82_VARDE</name>
<dbReference type="AlphaFoldDB" id="A0A7M7KX82"/>
<evidence type="ECO:0000259" key="2">
    <source>
        <dbReference type="Pfam" id="PF03981"/>
    </source>
</evidence>
<dbReference type="Proteomes" id="UP000594260">
    <property type="component" value="Unplaced"/>
</dbReference>
<sequence length="223" mass="26072">MFFARGALSVACRQMSSLSGAKLPLKDRIKHKLRFAFKEQPLLTEGSIFIYEATVDKVNIELWFKHFKLQDTFLSWFYVTELHVWMTLIRAMADTNSYRGSYLRNEIVKNLWRDSDVRLKKLARISASIKNQCVNDLSEHFYAALCIYDEGLNRDDQALAGSLWRVLLTCDPDLQDFKQIRTLVHYVRRNVAYLDSLPHELFIKEGNLEWKPLEESIRAATMS</sequence>
<dbReference type="EnsemblMetazoa" id="XM_022817569">
    <property type="protein sequence ID" value="XP_022673304"/>
    <property type="gene ID" value="LOC111255515"/>
</dbReference>
<dbReference type="EnsemblMetazoa" id="XM_022817588">
    <property type="protein sequence ID" value="XP_022673323"/>
    <property type="gene ID" value="LOC111255515"/>
</dbReference>
<evidence type="ECO:0000313" key="3">
    <source>
        <dbReference type="EnsemblMetazoa" id="XP_022673360"/>
    </source>
</evidence>
<dbReference type="CTD" id="55245"/>
<dbReference type="GO" id="GO:0034551">
    <property type="term" value="P:mitochondrial respiratory chain complex III assembly"/>
    <property type="evidence" value="ECO:0007669"/>
    <property type="project" value="TreeGrafter"/>
</dbReference>
<dbReference type="InterPro" id="IPR007129">
    <property type="entry name" value="Ubiqinol_cyt_c_chaperone_CPB3"/>
</dbReference>
<dbReference type="RefSeq" id="XP_022673353.1">
    <property type="nucleotide sequence ID" value="XM_022817618.1"/>
</dbReference>
<dbReference type="RefSeq" id="XP_022673336.1">
    <property type="nucleotide sequence ID" value="XM_022817601.1"/>
</dbReference>
<dbReference type="EnsemblMetazoa" id="XM_022817579">
    <property type="protein sequence ID" value="XP_022673314"/>
    <property type="gene ID" value="LOC111255515"/>
</dbReference>
<dbReference type="InterPro" id="IPR021150">
    <property type="entry name" value="Ubiq_cyt_c_chap"/>
</dbReference>
<dbReference type="PANTHER" id="PTHR12184:SF1">
    <property type="entry name" value="UBIQUINOL-CYTOCHROME-C REDUCTASE COMPLEX ASSEMBLY FACTOR 1"/>
    <property type="match status" value="1"/>
</dbReference>
<dbReference type="PANTHER" id="PTHR12184">
    <property type="entry name" value="UBIQUINOL-CYTOCHROME C REDUCTASE COMPLEX ASSEMBLY FACTOR 1 FAMILY MEMBER"/>
    <property type="match status" value="1"/>
</dbReference>